<reference evidence="2 3" key="1">
    <citation type="submission" date="2021-06" db="EMBL/GenBank/DDBJ databases">
        <title>A haploid diamondback moth (Plutella xylostella L.) genome assembly resolves 31 chromosomes and identifies a diamide resistance mutation.</title>
        <authorList>
            <person name="Ward C.M."/>
            <person name="Perry K.D."/>
            <person name="Baker G."/>
            <person name="Powis K."/>
            <person name="Heckel D.G."/>
            <person name="Baxter S.W."/>
        </authorList>
    </citation>
    <scope>NUCLEOTIDE SEQUENCE [LARGE SCALE GENOMIC DNA]</scope>
    <source>
        <strain evidence="2 3">LV</strain>
        <tissue evidence="2">Single pupa</tissue>
    </source>
</reference>
<protein>
    <submittedName>
        <fullName evidence="2">Uncharacterized protein</fullName>
    </submittedName>
</protein>
<evidence type="ECO:0000256" key="1">
    <source>
        <dbReference type="SAM" id="MobiDB-lite"/>
    </source>
</evidence>
<gene>
    <name evidence="2" type="ORF">JYU34_012903</name>
</gene>
<accession>A0ABQ7QCF2</accession>
<organism evidence="2 3">
    <name type="scientific">Plutella xylostella</name>
    <name type="common">Diamondback moth</name>
    <name type="synonym">Plutella maculipennis</name>
    <dbReference type="NCBI Taxonomy" id="51655"/>
    <lineage>
        <taxon>Eukaryota</taxon>
        <taxon>Metazoa</taxon>
        <taxon>Ecdysozoa</taxon>
        <taxon>Arthropoda</taxon>
        <taxon>Hexapoda</taxon>
        <taxon>Insecta</taxon>
        <taxon>Pterygota</taxon>
        <taxon>Neoptera</taxon>
        <taxon>Endopterygota</taxon>
        <taxon>Lepidoptera</taxon>
        <taxon>Glossata</taxon>
        <taxon>Ditrysia</taxon>
        <taxon>Yponomeutoidea</taxon>
        <taxon>Plutellidae</taxon>
        <taxon>Plutella</taxon>
    </lineage>
</organism>
<dbReference type="Proteomes" id="UP000823941">
    <property type="component" value="Chromosome 17"/>
</dbReference>
<comment type="caution">
    <text evidence="2">The sequence shown here is derived from an EMBL/GenBank/DDBJ whole genome shotgun (WGS) entry which is preliminary data.</text>
</comment>
<feature type="region of interest" description="Disordered" evidence="1">
    <location>
        <begin position="1"/>
        <end position="24"/>
    </location>
</feature>
<dbReference type="EMBL" id="JAHIBW010000017">
    <property type="protein sequence ID" value="KAG7302916.1"/>
    <property type="molecule type" value="Genomic_DNA"/>
</dbReference>
<evidence type="ECO:0000313" key="2">
    <source>
        <dbReference type="EMBL" id="KAG7302916.1"/>
    </source>
</evidence>
<proteinExistence type="predicted"/>
<sequence length="62" mass="6686">MLSRESRGAVAVERAAHGGSAGELTGEGYVTAQHLAQAWRQRYPGILTDNRHDYLVSGEMAS</sequence>
<dbReference type="InterPro" id="IPR029033">
    <property type="entry name" value="His_PPase_superfam"/>
</dbReference>
<name>A0ABQ7QCF2_PLUXY</name>
<evidence type="ECO:0000313" key="3">
    <source>
        <dbReference type="Proteomes" id="UP000823941"/>
    </source>
</evidence>
<keyword evidence="3" id="KW-1185">Reference proteome</keyword>
<dbReference type="SUPFAM" id="SSF53254">
    <property type="entry name" value="Phosphoglycerate mutase-like"/>
    <property type="match status" value="1"/>
</dbReference>